<feature type="domain" description="DUF112" evidence="2">
    <location>
        <begin position="25"/>
        <end position="443"/>
    </location>
</feature>
<evidence type="ECO:0000256" key="1">
    <source>
        <dbReference type="SAM" id="Phobius"/>
    </source>
</evidence>
<feature type="transmembrane region" description="Helical" evidence="1">
    <location>
        <begin position="150"/>
        <end position="167"/>
    </location>
</feature>
<evidence type="ECO:0000313" key="4">
    <source>
        <dbReference type="Proteomes" id="UP000324209"/>
    </source>
</evidence>
<keyword evidence="1" id="KW-1133">Transmembrane helix</keyword>
<feature type="transmembrane region" description="Helical" evidence="1">
    <location>
        <begin position="475"/>
        <end position="495"/>
    </location>
</feature>
<feature type="transmembrane region" description="Helical" evidence="1">
    <location>
        <begin position="323"/>
        <end position="343"/>
    </location>
</feature>
<dbReference type="EMBL" id="CP036150">
    <property type="protein sequence ID" value="QEN09181.1"/>
    <property type="molecule type" value="Genomic_DNA"/>
</dbReference>
<proteinExistence type="predicted"/>
<dbReference type="PANTHER" id="PTHR35342">
    <property type="entry name" value="TRICARBOXYLIC TRANSPORT PROTEIN"/>
    <property type="match status" value="1"/>
</dbReference>
<feature type="transmembrane region" description="Helical" evidence="1">
    <location>
        <begin position="263"/>
        <end position="284"/>
    </location>
</feature>
<dbReference type="AlphaFoldDB" id="A0A5C1QNC7"/>
<protein>
    <submittedName>
        <fullName evidence="3">Transporter</fullName>
    </submittedName>
</protein>
<dbReference type="Pfam" id="PF01970">
    <property type="entry name" value="TctA"/>
    <property type="match status" value="1"/>
</dbReference>
<feature type="transmembrane region" description="Helical" evidence="1">
    <location>
        <begin position="363"/>
        <end position="382"/>
    </location>
</feature>
<keyword evidence="1" id="KW-0472">Membrane</keyword>
<keyword evidence="4" id="KW-1185">Reference proteome</keyword>
<feature type="transmembrane region" description="Helical" evidence="1">
    <location>
        <begin position="394"/>
        <end position="410"/>
    </location>
</feature>
<dbReference type="KEGG" id="ock:EXM22_14780"/>
<evidence type="ECO:0000313" key="3">
    <source>
        <dbReference type="EMBL" id="QEN09181.1"/>
    </source>
</evidence>
<name>A0A5C1QNC7_9SPIO</name>
<organism evidence="3 4">
    <name type="scientific">Oceanispirochaeta crateris</name>
    <dbReference type="NCBI Taxonomy" id="2518645"/>
    <lineage>
        <taxon>Bacteria</taxon>
        <taxon>Pseudomonadati</taxon>
        <taxon>Spirochaetota</taxon>
        <taxon>Spirochaetia</taxon>
        <taxon>Spirochaetales</taxon>
        <taxon>Spirochaetaceae</taxon>
        <taxon>Oceanispirochaeta</taxon>
    </lineage>
</organism>
<dbReference type="OrthoDB" id="359531at2"/>
<dbReference type="PANTHER" id="PTHR35342:SF5">
    <property type="entry name" value="TRICARBOXYLIC TRANSPORT PROTEIN"/>
    <property type="match status" value="1"/>
</dbReference>
<feature type="transmembrane region" description="Helical" evidence="1">
    <location>
        <begin position="114"/>
        <end position="138"/>
    </location>
</feature>
<feature type="transmembrane region" description="Helical" evidence="1">
    <location>
        <begin position="438"/>
        <end position="455"/>
    </location>
</feature>
<dbReference type="InterPro" id="IPR002823">
    <property type="entry name" value="DUF112_TM"/>
</dbReference>
<accession>A0A5C1QNC7</accession>
<keyword evidence="1" id="KW-0812">Transmembrane</keyword>
<evidence type="ECO:0000259" key="2">
    <source>
        <dbReference type="Pfam" id="PF01970"/>
    </source>
</evidence>
<feature type="transmembrane region" description="Helical" evidence="1">
    <location>
        <begin position="27"/>
        <end position="54"/>
    </location>
</feature>
<dbReference type="Proteomes" id="UP000324209">
    <property type="component" value="Chromosome"/>
</dbReference>
<gene>
    <name evidence="3" type="ORF">EXM22_14780</name>
</gene>
<feature type="transmembrane region" description="Helical" evidence="1">
    <location>
        <begin position="206"/>
        <end position="229"/>
    </location>
</feature>
<feature type="transmembrane region" description="Helical" evidence="1">
    <location>
        <begin position="66"/>
        <end position="85"/>
    </location>
</feature>
<feature type="transmembrane region" description="Helical" evidence="1">
    <location>
        <begin position="173"/>
        <end position="194"/>
    </location>
</feature>
<reference evidence="3 4" key="1">
    <citation type="submission" date="2019-02" db="EMBL/GenBank/DDBJ databases">
        <title>Complete Genome Sequence and Methylome Analysis of free living Spirochaetas.</title>
        <authorList>
            <person name="Fomenkov A."/>
            <person name="Dubinina G."/>
            <person name="Leshcheva N."/>
            <person name="Mikheeva N."/>
            <person name="Grabovich M."/>
            <person name="Vincze T."/>
            <person name="Roberts R.J."/>
        </authorList>
    </citation>
    <scope>NUCLEOTIDE SEQUENCE [LARGE SCALE GENOMIC DNA]</scope>
    <source>
        <strain evidence="3 4">K2</strain>
    </source>
</reference>
<dbReference type="RefSeq" id="WP_149487255.1">
    <property type="nucleotide sequence ID" value="NZ_CP036150.1"/>
</dbReference>
<sequence length="513" mass="54781">MLTSFASQMSLLWSSVGIVSDPMTLLIILLATTTGIVVGAIPGLTGTMALALLINVTYTMKLEYAVAFLLSVYVGAIMGGCYSAIMLNIPGTPAAAATALDGFVLAKRGEGGKALATGIVSSFIGVTISVVVLLFFTPMIYSVALKFGKWEYFLLALFGIMICGSLSTDSTPLKGWIIGFLGFFAAMIGLDPIYSYSRFTFGIPNLMGGIQLIPALIGVFGISEILTVLQESIPYSMEEDLGSVMPDKKILKQIWKPTIRSGFIGAAIGAIPGAGEDIAAWVSYDVGKRRSKNKRFFGKGSYEGLACAETANNACIPGAMIPLLTLAIPGSPQAAMFLAAIWLHGVKPGPMLALQNPTFLYETGITLFLSAVCMLVVGLLITKPMVKLLKINRKILMPIIVPMTVIGAYAGNVNIFDIKVMLIFGVIGFFLRKMKYPMAPLVLGLILGPTADLNFRQALMMGQGSIVPLLGRPVGIVFMLVITFILITGITKSFSKKETNTMDSMNVYEEGMV</sequence>